<reference evidence="1" key="1">
    <citation type="submission" date="2020-11" db="EMBL/GenBank/DDBJ databases">
        <title>Complete genome sequence of a novel pathogenic Methylobacterium strain isolated from rice in Vietnam.</title>
        <authorList>
            <person name="Lai K."/>
            <person name="Okazaki S."/>
            <person name="Higashi K."/>
            <person name="Mori H."/>
            <person name="Toyoda A."/>
            <person name="Kurokawa K."/>
        </authorList>
    </citation>
    <scope>NUCLEOTIDE SEQUENCE</scope>
    <source>
        <strain evidence="1">VL1</strain>
        <plasmid evidence="1">pVL1_5</plasmid>
    </source>
</reference>
<dbReference type="AlphaFoldDB" id="A0A8H8X208"/>
<evidence type="ECO:0000313" key="1">
    <source>
        <dbReference type="EMBL" id="BCM88077.1"/>
    </source>
</evidence>
<name>A0A8H8X208_9HYPH</name>
<accession>A0A8H8X208</accession>
<keyword evidence="1" id="KW-0614">Plasmid</keyword>
<dbReference type="Proteomes" id="UP000663508">
    <property type="component" value="Plasmid pVL1_5"/>
</dbReference>
<evidence type="ECO:0000313" key="2">
    <source>
        <dbReference type="Proteomes" id="UP000663508"/>
    </source>
</evidence>
<sequence>MISARKYKKLLSNIENIVKRLETLKDDRINKSNIRDLIDLVQKLNDVHIFIGLPSKLGMNEDELREFLNDSETVETKMARLIAERARTYIKDDYPTTDQDVLDARGWGAAWKTMSEVLSEDDLDIGKPDALDAPPPVNFAAEQWRIIIPTSDMKKKIAILMDLLESISDQIKKSNSFPENHDLTIIERNTLIVLLETVLVLLRNPVMAERGILKKLEKSLGKVAEKALEKQVEKEVGQGIGELASTAIDYIRDVVGSIFS</sequence>
<geneLocation type="plasmid" evidence="1 2">
    <name>pVL1_5</name>
</geneLocation>
<organism evidence="1 2">
    <name type="scientific">Methylobacterium indicum</name>
    <dbReference type="NCBI Taxonomy" id="1775910"/>
    <lineage>
        <taxon>Bacteria</taxon>
        <taxon>Pseudomonadati</taxon>
        <taxon>Pseudomonadota</taxon>
        <taxon>Alphaproteobacteria</taxon>
        <taxon>Hyphomicrobiales</taxon>
        <taxon>Methylobacteriaceae</taxon>
        <taxon>Methylobacterium</taxon>
    </lineage>
</organism>
<dbReference type="EMBL" id="AP024150">
    <property type="protein sequence ID" value="BCM88077.1"/>
    <property type="molecule type" value="Genomic_DNA"/>
</dbReference>
<proteinExistence type="predicted"/>
<dbReference type="KEGG" id="mind:mvi_65380"/>
<protein>
    <submittedName>
        <fullName evidence="1">Uncharacterized protein</fullName>
    </submittedName>
</protein>
<gene>
    <name evidence="1" type="ORF">mvi_65380</name>
</gene>